<accession>G7JVF7</accession>
<evidence type="ECO:0000313" key="3">
    <source>
        <dbReference type="EnsemblPlants" id="AES92316"/>
    </source>
</evidence>
<reference evidence="1 4" key="2">
    <citation type="journal article" date="2014" name="BMC Genomics">
        <title>An improved genome release (version Mt4.0) for the model legume Medicago truncatula.</title>
        <authorList>
            <person name="Tang H."/>
            <person name="Krishnakumar V."/>
            <person name="Bidwell S."/>
            <person name="Rosen B."/>
            <person name="Chan A."/>
            <person name="Zhou S."/>
            <person name="Gentzbittel L."/>
            <person name="Childs K.L."/>
            <person name="Yandell M."/>
            <person name="Gundlach H."/>
            <person name="Mayer K.F."/>
            <person name="Schwartz D.C."/>
            <person name="Town C.D."/>
        </authorList>
    </citation>
    <scope>GENOME REANNOTATION</scope>
    <source>
        <strain evidence="3 4">cv. Jemalong A17</strain>
    </source>
</reference>
<evidence type="ECO:0000313" key="1">
    <source>
        <dbReference type="EMBL" id="AES92316.1"/>
    </source>
</evidence>
<dbReference type="Proteomes" id="UP000265566">
    <property type="component" value="Chromosome 4"/>
</dbReference>
<keyword evidence="4" id="KW-1185">Reference proteome</keyword>
<dbReference type="PaxDb" id="3880-AES92316"/>
<protein>
    <submittedName>
        <fullName evidence="1 3">Uncharacterized protein</fullName>
    </submittedName>
</protein>
<name>G7JVF7_MEDTR</name>
<proteinExistence type="predicted"/>
<sequence length="97" mass="10923">MPKCVNNVKNIFHLKTPSEMWFGFVFKYSGLQDLSATDCALIDYGLLSTFYASEVALGDIKLPFSNWGCDNDIGRRVIYVSFAGPRLFVEPYPTNLS</sequence>
<dbReference type="EMBL" id="PSQE01000004">
    <property type="protein sequence ID" value="RHN64743.1"/>
    <property type="molecule type" value="Genomic_DNA"/>
</dbReference>
<reference evidence="2" key="5">
    <citation type="journal article" date="2018" name="Nat. Plants">
        <title>Whole-genome landscape of Medicago truncatula symbiotic genes.</title>
        <authorList>
            <person name="Pecrix Y."/>
            <person name="Gamas P."/>
            <person name="Carrere S."/>
        </authorList>
    </citation>
    <scope>NUCLEOTIDE SEQUENCE</scope>
    <source>
        <tissue evidence="2">Leaves</tissue>
    </source>
</reference>
<dbReference type="EnsemblPlants" id="AES92316">
    <property type="protein sequence ID" value="AES92316"/>
    <property type="gene ID" value="MTR_4g128130"/>
</dbReference>
<evidence type="ECO:0000313" key="4">
    <source>
        <dbReference type="Proteomes" id="UP000002051"/>
    </source>
</evidence>
<dbReference type="EMBL" id="CM001220">
    <property type="protein sequence ID" value="AES92316.1"/>
    <property type="molecule type" value="Genomic_DNA"/>
</dbReference>
<dbReference type="AlphaFoldDB" id="G7JVF7"/>
<evidence type="ECO:0000313" key="2">
    <source>
        <dbReference type="EMBL" id="RHN64743.1"/>
    </source>
</evidence>
<organism evidence="1 4">
    <name type="scientific">Medicago truncatula</name>
    <name type="common">Barrel medic</name>
    <name type="synonym">Medicago tribuloides</name>
    <dbReference type="NCBI Taxonomy" id="3880"/>
    <lineage>
        <taxon>Eukaryota</taxon>
        <taxon>Viridiplantae</taxon>
        <taxon>Streptophyta</taxon>
        <taxon>Embryophyta</taxon>
        <taxon>Tracheophyta</taxon>
        <taxon>Spermatophyta</taxon>
        <taxon>Magnoliopsida</taxon>
        <taxon>eudicotyledons</taxon>
        <taxon>Gunneridae</taxon>
        <taxon>Pentapetalae</taxon>
        <taxon>rosids</taxon>
        <taxon>fabids</taxon>
        <taxon>Fabales</taxon>
        <taxon>Fabaceae</taxon>
        <taxon>Papilionoideae</taxon>
        <taxon>50 kb inversion clade</taxon>
        <taxon>NPAAA clade</taxon>
        <taxon>Hologalegina</taxon>
        <taxon>IRL clade</taxon>
        <taxon>Trifolieae</taxon>
        <taxon>Medicago</taxon>
    </lineage>
</organism>
<dbReference type="Proteomes" id="UP000002051">
    <property type="component" value="Chromosome 4"/>
</dbReference>
<evidence type="ECO:0000313" key="5">
    <source>
        <dbReference type="Proteomes" id="UP000265566"/>
    </source>
</evidence>
<gene>
    <name evidence="1" type="ordered locus">MTR_4g128130</name>
    <name evidence="2" type="ORF">MtrunA17_Chr4g0072401</name>
</gene>
<dbReference type="HOGENOM" id="CLU_2349963_0_0_1"/>
<reference evidence="5" key="4">
    <citation type="journal article" date="2018" name="Nat. Plants">
        <title>Whole-genome landscape of Medicago truncatula symbiotic genes.</title>
        <authorList>
            <person name="Pecrix Y."/>
            <person name="Staton S.E."/>
            <person name="Sallet E."/>
            <person name="Lelandais-Briere C."/>
            <person name="Moreau S."/>
            <person name="Carrere S."/>
            <person name="Blein T."/>
            <person name="Jardinaud M.F."/>
            <person name="Latrasse D."/>
            <person name="Zouine M."/>
            <person name="Zahm M."/>
            <person name="Kreplak J."/>
            <person name="Mayjonade B."/>
            <person name="Satge C."/>
            <person name="Perez M."/>
            <person name="Cauet S."/>
            <person name="Marande W."/>
            <person name="Chantry-Darmon C."/>
            <person name="Lopez-Roques C."/>
            <person name="Bouchez O."/>
            <person name="Berard A."/>
            <person name="Debelle F."/>
            <person name="Munos S."/>
            <person name="Bendahmane A."/>
            <person name="Berges H."/>
            <person name="Niebel A."/>
            <person name="Buitink J."/>
            <person name="Frugier F."/>
            <person name="Benhamed M."/>
            <person name="Crespi M."/>
            <person name="Gouzy J."/>
            <person name="Gamas P."/>
        </authorList>
    </citation>
    <scope>NUCLEOTIDE SEQUENCE [LARGE SCALE GENOMIC DNA]</scope>
    <source>
        <strain evidence="5">cv. Jemalong A17</strain>
    </source>
</reference>
<dbReference type="Gramene" id="rna27594">
    <property type="protein sequence ID" value="RHN64743.1"/>
    <property type="gene ID" value="gene27594"/>
</dbReference>
<reference evidence="3" key="3">
    <citation type="submission" date="2015-04" db="UniProtKB">
        <authorList>
            <consortium name="EnsemblPlants"/>
        </authorList>
    </citation>
    <scope>IDENTIFICATION</scope>
    <source>
        <strain evidence="3">cv. Jemalong A17</strain>
    </source>
</reference>
<reference evidence="1 4" key="1">
    <citation type="journal article" date="2011" name="Nature">
        <title>The Medicago genome provides insight into the evolution of rhizobial symbioses.</title>
        <authorList>
            <person name="Young N.D."/>
            <person name="Debelle F."/>
            <person name="Oldroyd G.E."/>
            <person name="Geurts R."/>
            <person name="Cannon S.B."/>
            <person name="Udvardi M.K."/>
            <person name="Benedito V.A."/>
            <person name="Mayer K.F."/>
            <person name="Gouzy J."/>
            <person name="Schoof H."/>
            <person name="Van de Peer Y."/>
            <person name="Proost S."/>
            <person name="Cook D.R."/>
            <person name="Meyers B.C."/>
            <person name="Spannagl M."/>
            <person name="Cheung F."/>
            <person name="De Mita S."/>
            <person name="Krishnakumar V."/>
            <person name="Gundlach H."/>
            <person name="Zhou S."/>
            <person name="Mudge J."/>
            <person name="Bharti A.K."/>
            <person name="Murray J.D."/>
            <person name="Naoumkina M.A."/>
            <person name="Rosen B."/>
            <person name="Silverstein K.A."/>
            <person name="Tang H."/>
            <person name="Rombauts S."/>
            <person name="Zhao P.X."/>
            <person name="Zhou P."/>
            <person name="Barbe V."/>
            <person name="Bardou P."/>
            <person name="Bechner M."/>
            <person name="Bellec A."/>
            <person name="Berger A."/>
            <person name="Berges H."/>
            <person name="Bidwell S."/>
            <person name="Bisseling T."/>
            <person name="Choisne N."/>
            <person name="Couloux A."/>
            <person name="Denny R."/>
            <person name="Deshpande S."/>
            <person name="Dai X."/>
            <person name="Doyle J.J."/>
            <person name="Dudez A.M."/>
            <person name="Farmer A.D."/>
            <person name="Fouteau S."/>
            <person name="Franken C."/>
            <person name="Gibelin C."/>
            <person name="Gish J."/>
            <person name="Goldstein S."/>
            <person name="Gonzalez A.J."/>
            <person name="Green P.J."/>
            <person name="Hallab A."/>
            <person name="Hartog M."/>
            <person name="Hua A."/>
            <person name="Humphray S.J."/>
            <person name="Jeong D.H."/>
            <person name="Jing Y."/>
            <person name="Jocker A."/>
            <person name="Kenton S.M."/>
            <person name="Kim D.J."/>
            <person name="Klee K."/>
            <person name="Lai H."/>
            <person name="Lang C."/>
            <person name="Lin S."/>
            <person name="Macmil S.L."/>
            <person name="Magdelenat G."/>
            <person name="Matthews L."/>
            <person name="McCorrison J."/>
            <person name="Monaghan E.L."/>
            <person name="Mun J.H."/>
            <person name="Najar F.Z."/>
            <person name="Nicholson C."/>
            <person name="Noirot C."/>
            <person name="O'Bleness M."/>
            <person name="Paule C.R."/>
            <person name="Poulain J."/>
            <person name="Prion F."/>
            <person name="Qin B."/>
            <person name="Qu C."/>
            <person name="Retzel E.F."/>
            <person name="Riddle C."/>
            <person name="Sallet E."/>
            <person name="Samain S."/>
            <person name="Samson N."/>
            <person name="Sanders I."/>
            <person name="Saurat O."/>
            <person name="Scarpelli C."/>
            <person name="Schiex T."/>
            <person name="Segurens B."/>
            <person name="Severin A.J."/>
            <person name="Sherrier D.J."/>
            <person name="Shi R."/>
            <person name="Sims S."/>
            <person name="Singer S.R."/>
            <person name="Sinharoy S."/>
            <person name="Sterck L."/>
            <person name="Viollet A."/>
            <person name="Wang B.B."/>
            <person name="Wang K."/>
            <person name="Wang M."/>
            <person name="Wang X."/>
            <person name="Warfsmann J."/>
            <person name="Weissenbach J."/>
            <person name="White D.D."/>
            <person name="White J.D."/>
            <person name="Wiley G.B."/>
            <person name="Wincker P."/>
            <person name="Xing Y."/>
            <person name="Yang L."/>
            <person name="Yao Z."/>
            <person name="Ying F."/>
            <person name="Zhai J."/>
            <person name="Zhou L."/>
            <person name="Zuber A."/>
            <person name="Denarie J."/>
            <person name="Dixon R.A."/>
            <person name="May G.D."/>
            <person name="Schwartz D.C."/>
            <person name="Rogers J."/>
            <person name="Quetier F."/>
            <person name="Town C.D."/>
            <person name="Roe B.A."/>
        </authorList>
    </citation>
    <scope>NUCLEOTIDE SEQUENCE [LARGE SCALE GENOMIC DNA]</scope>
    <source>
        <strain evidence="1">A17</strain>
        <strain evidence="3 4">cv. Jemalong A17</strain>
    </source>
</reference>